<feature type="non-terminal residue" evidence="2">
    <location>
        <position position="1"/>
    </location>
</feature>
<feature type="chain" id="PRO_5029798402" evidence="1">
    <location>
        <begin position="27"/>
        <end position="139"/>
    </location>
</feature>
<comment type="caution">
    <text evidence="2">The sequence shown here is derived from an EMBL/GenBank/DDBJ whole genome shotgun (WGS) entry which is preliminary data.</text>
</comment>
<accession>A0A7J5YYG8</accession>
<evidence type="ECO:0000256" key="1">
    <source>
        <dbReference type="SAM" id="SignalP"/>
    </source>
</evidence>
<gene>
    <name evidence="2" type="ORF">F7725_022677</name>
</gene>
<evidence type="ECO:0000313" key="2">
    <source>
        <dbReference type="EMBL" id="KAF3854622.1"/>
    </source>
</evidence>
<dbReference type="AlphaFoldDB" id="A0A7J5YYG8"/>
<reference evidence="2 3" key="1">
    <citation type="submission" date="2020-03" db="EMBL/GenBank/DDBJ databases">
        <title>Dissostichus mawsoni Genome sequencing and assembly.</title>
        <authorList>
            <person name="Park H."/>
        </authorList>
    </citation>
    <scope>NUCLEOTIDE SEQUENCE [LARGE SCALE GENOMIC DNA]</scope>
    <source>
        <strain evidence="2">DM0001</strain>
        <tissue evidence="2">Muscle</tissue>
    </source>
</reference>
<keyword evidence="3" id="KW-1185">Reference proteome</keyword>
<sequence length="139" mass="14545">MGLHGTFGNLHTYLLFRAVQLQSVSGAVSALAAPKPLPSPSALLGDRGASIMDICFPPPPPPSHYLLLSSISNQKDLLLTTPSPPPPHCAGLEIEMMDGMGAPAAGLVSSRPVPSIIPRQKCIKDSSLQLNLKGETMTP</sequence>
<dbReference type="EMBL" id="JAAKFY010000007">
    <property type="protein sequence ID" value="KAF3854622.1"/>
    <property type="molecule type" value="Genomic_DNA"/>
</dbReference>
<proteinExistence type="predicted"/>
<dbReference type="Proteomes" id="UP000518266">
    <property type="component" value="Unassembled WGS sequence"/>
</dbReference>
<organism evidence="2 3">
    <name type="scientific">Dissostichus mawsoni</name>
    <name type="common">Antarctic cod</name>
    <dbReference type="NCBI Taxonomy" id="36200"/>
    <lineage>
        <taxon>Eukaryota</taxon>
        <taxon>Metazoa</taxon>
        <taxon>Chordata</taxon>
        <taxon>Craniata</taxon>
        <taxon>Vertebrata</taxon>
        <taxon>Euteleostomi</taxon>
        <taxon>Actinopterygii</taxon>
        <taxon>Neopterygii</taxon>
        <taxon>Teleostei</taxon>
        <taxon>Neoteleostei</taxon>
        <taxon>Acanthomorphata</taxon>
        <taxon>Eupercaria</taxon>
        <taxon>Perciformes</taxon>
        <taxon>Notothenioidei</taxon>
        <taxon>Nototheniidae</taxon>
        <taxon>Dissostichus</taxon>
    </lineage>
</organism>
<evidence type="ECO:0000313" key="3">
    <source>
        <dbReference type="Proteomes" id="UP000518266"/>
    </source>
</evidence>
<keyword evidence="1" id="KW-0732">Signal</keyword>
<protein>
    <submittedName>
        <fullName evidence="2">Uncharacterized protein</fullName>
    </submittedName>
</protein>
<name>A0A7J5YYG8_DISMA</name>
<feature type="signal peptide" evidence="1">
    <location>
        <begin position="1"/>
        <end position="26"/>
    </location>
</feature>